<evidence type="ECO:0000313" key="3">
    <source>
        <dbReference type="Proteomes" id="UP000199515"/>
    </source>
</evidence>
<dbReference type="STRING" id="589385.SAMN05421504_11139"/>
<feature type="compositionally biased region" description="Polar residues" evidence="1">
    <location>
        <begin position="335"/>
        <end position="345"/>
    </location>
</feature>
<dbReference type="OrthoDB" id="9757728at2"/>
<sequence length="1728" mass="187469">MTDPVSDDFPVLLGPVRVETRFTATELLVRIFPDDWSIDKIEELPTQAELRALDAYWIAFWRAGGNAAGEQAAWQELAGRIPAGRATWLLRDHRPDNPADKPAGVQATTTVLIVFGQQAVAAGDRAPSVAYWTAVWRAHGDRARLRDAEIALRAAVGPDRAAAIRARRPAGIDAAAVTPGNDVVVAFLVVKPPPPAKIAPESWTVPAKATLLPDHFTVFGYIGDDQVFALPCAQITGDLEVSPDPGADDKPKINDDGSLHVPDALRWLTEFQRAVDIGMGLRIKYSEVDARVPHGLTRLVVLGLRGRSTPQRDAEDLAALFGRQLHSPAGFSLLPQGTPTNNTEQAPAGQHTKDEATAALRSMAGFTGEESTKDGQWFAELLGIDPASLDGMPNADRTDQADARAANTALWPATWGNFLRTTLNPIVSEQVIAQTRDFFLRYVSGRGPIPAVKIGRQPYGVIATTAFSRLKWPVGTPHRPGLHALLQAAAADWDKAVAKVTHLDGEHTDPHQSLLDILALHPGSAEFYQRYAQSVDDLFNRENLGGEGHRVLSIIERLQMAPPIKALLRRLGATGDPDLLGRLFVGDQHPLIPPLIDDRPLSETDLIGNSPKPAKNYLAWLAANAADLEIIRQENGFEGDARPSALLYLMLRHAVLLGWAEAGRRLAQARGSAVPSPADPPFIHIADVPGHPEIKLPSESRYRQLYSPDPNITGNAEPLHKYIPGVLGTDPATAELAEQVRALAALAKLPTARLERVFTEHLDLATYRLDAWRLGLATERLHELRYATGTARRGVHIGAYGWLENIEPKDGTLPTKPVPDGLASVFGADELPHDENNGGYIHAPSPAQARTAAVLRAGYLANRTTTHPESFAVNLSSDRVRVALSILDGLRQGQTLSALLGYRFERGLHEGHPDLNLDRFLQPLRGAFPLRAGKLSESGAPDDVKLVEARNVVDGLELVRRATRVPATPTYPFGATGLPETGVTDDEKKAMNEEVQNLLAIHDALGDLAVAEGTHQALLGNTERASATLDSYAKEGFPPDPEVVKTPRSGITLTHRFGLQLTPGLGPDSGAPLLGRNGPRGRAEPAVNAWLKDMLPPASKVAARVTWTDPITKKPADRVVTMEDLGLQPIDLLWAVRSAGEGELTDLDDRIVGVVVAKDQPRPDAKLKIVYSTRIPEKVTFFELSPLIASLRTLFTTSRPLRAADLVPGAGLVTTDSTADDTVTLPKERPVAVLESLNDLLKKVKEFDATLTPLLPEVPDRAKLLTGIDTFLGTYAGLAAGAGRFGLLRSGWGELTLWRQGVFREVLDALAVTVARMTKSLAAADLLLEQYGRLPPSTSDEARFKLLEQALRLLTTTPGPRDATPAKMRTAVVAKRQAFNTKLQALSKAAVTTKTTLSGLLAEASAKPPVTDFDQTGLDLAPFGDRVVEYGRELLTRTKKLGKEIEGRVTACGKALVAYDAAVTGADRAEAGTDALKALLGADVLTVPEFTPSEQLAEDWRDARRASDDLIDHLKEAPHHRDYPVDDWLHGMARIREKPRLWEKTVFLADALLGSGGLLPSWTEPELTPIQLPYRDDDTWLAMDFSVKPKPKLNEDRVLFTAHYAAEPILGNGRHCGLLFDEWTEVIPAETETTGIAVHYDRPDSEPPQALLLVVPPAADHKWQPGDLLAAIHETFALAKARAVEPEHLDDTAYAQLLPATVMSATRKPITISTDLAVANLRWKATHD</sequence>
<feature type="region of interest" description="Disordered" evidence="1">
    <location>
        <begin position="330"/>
        <end position="352"/>
    </location>
</feature>
<reference evidence="2 3" key="1">
    <citation type="submission" date="2016-10" db="EMBL/GenBank/DDBJ databases">
        <authorList>
            <person name="de Groot N.N."/>
        </authorList>
    </citation>
    <scope>NUCLEOTIDE SEQUENCE [LARGE SCALE GENOMIC DNA]</scope>
    <source>
        <strain evidence="2 3">CPCC 202699</strain>
    </source>
</reference>
<evidence type="ECO:0000313" key="2">
    <source>
        <dbReference type="EMBL" id="SDZ24015.1"/>
    </source>
</evidence>
<evidence type="ECO:0000256" key="1">
    <source>
        <dbReference type="SAM" id="MobiDB-lite"/>
    </source>
</evidence>
<gene>
    <name evidence="2" type="ORF">SAMN05421504_11139</name>
</gene>
<keyword evidence="3" id="KW-1185">Reference proteome</keyword>
<dbReference type="RefSeq" id="WP_091297687.1">
    <property type="nucleotide sequence ID" value="NZ_FNON01000011.1"/>
</dbReference>
<protein>
    <submittedName>
        <fullName evidence="2">Uncharacterized protein</fullName>
    </submittedName>
</protein>
<dbReference type="EMBL" id="FNON01000011">
    <property type="protein sequence ID" value="SDZ24015.1"/>
    <property type="molecule type" value="Genomic_DNA"/>
</dbReference>
<dbReference type="Proteomes" id="UP000199515">
    <property type="component" value="Unassembled WGS sequence"/>
</dbReference>
<proteinExistence type="predicted"/>
<name>A0A1H3RFB9_9PSEU</name>
<accession>A0A1H3RFB9</accession>
<organism evidence="2 3">
    <name type="scientific">Amycolatopsis xylanica</name>
    <dbReference type="NCBI Taxonomy" id="589385"/>
    <lineage>
        <taxon>Bacteria</taxon>
        <taxon>Bacillati</taxon>
        <taxon>Actinomycetota</taxon>
        <taxon>Actinomycetes</taxon>
        <taxon>Pseudonocardiales</taxon>
        <taxon>Pseudonocardiaceae</taxon>
        <taxon>Amycolatopsis</taxon>
    </lineage>
</organism>